<dbReference type="InterPro" id="IPR038772">
    <property type="entry name" value="Sph/SMPD2-like"/>
</dbReference>
<dbReference type="CDD" id="cd09615">
    <property type="entry name" value="Jacalin_EEP"/>
    <property type="match status" value="1"/>
</dbReference>
<organism evidence="3">
    <name type="scientific">Kitasatospora sp. CMC57</name>
    <dbReference type="NCBI Taxonomy" id="3231513"/>
    <lineage>
        <taxon>Bacteria</taxon>
        <taxon>Bacillati</taxon>
        <taxon>Actinomycetota</taxon>
        <taxon>Actinomycetes</taxon>
        <taxon>Kitasatosporales</taxon>
        <taxon>Streptomycetaceae</taxon>
        <taxon>Kitasatospora</taxon>
    </lineage>
</organism>
<dbReference type="GO" id="GO:0004767">
    <property type="term" value="F:sphingomyelin phosphodiesterase activity"/>
    <property type="evidence" value="ECO:0007669"/>
    <property type="project" value="InterPro"/>
</dbReference>
<dbReference type="EMBL" id="AP035881">
    <property type="protein sequence ID" value="BFP45238.1"/>
    <property type="molecule type" value="Genomic_DNA"/>
</dbReference>
<dbReference type="AlphaFoldDB" id="A0AB33JQZ6"/>
<dbReference type="Pfam" id="PF01419">
    <property type="entry name" value="Jacalin"/>
    <property type="match status" value="1"/>
</dbReference>
<dbReference type="Gene3D" id="3.60.10.10">
    <property type="entry name" value="Endonuclease/exonuclease/phosphatase"/>
    <property type="match status" value="1"/>
</dbReference>
<dbReference type="InterPro" id="IPR036691">
    <property type="entry name" value="Endo/exonu/phosph_ase_sf"/>
</dbReference>
<protein>
    <submittedName>
        <fullName evidence="3">Jacalin-like lectin</fullName>
    </submittedName>
</protein>
<sequence>MPLSRPLLATALTASAALGLIAAPAALAAPATVGAPAAAGAAATNSGSFSVLTYNVAGLPDFLSSASNDRQGSTTTIGQRLGPYSLVNVEEDFNYHAALYAADTTHPYRTPTSGGAGIGSGLNTLSQLPYDTDDFERVKWDTCYIGSGDCLTPKGFTFLRARLTEGGYLDVYNLHTDAGTEPGDLTARAANLAQLSAFVKTHSAGNAVLVAGDTNTRYTRAEDTIGAFAAENQLTDAWVSLERGGVAPAPGAPALLCDDRTVTDSCEVVDKVLYRGSRQLSLTATSYSNKHSDFLDAAGTKLSDHYPIAVGFDWSENPDYRASEQFGGPHGDYFNDVTRVPAGARAAGVSLRGDARVDRIGLTLTDGTELGHGGTGGTASSLTLGADEYLTSVRLCRGSYSGHSRIFQAQITTSLGRTLTAGTSTADCVTRTAPAGWQIAGFTGRSGDELDKLGLLFTRR</sequence>
<dbReference type="PANTHER" id="PTHR16320:SF1">
    <property type="entry name" value="SPHINGOMYELINASE DDB_G0288017"/>
    <property type="match status" value="1"/>
</dbReference>
<dbReference type="InterPro" id="IPR001229">
    <property type="entry name" value="Jacalin-like_lectin_dom"/>
</dbReference>
<evidence type="ECO:0000256" key="1">
    <source>
        <dbReference type="SAM" id="SignalP"/>
    </source>
</evidence>
<feature type="chain" id="PRO_5044263470" evidence="1">
    <location>
        <begin position="29"/>
        <end position="460"/>
    </location>
</feature>
<dbReference type="Pfam" id="PF22669">
    <property type="entry name" value="Exo_endo_phos2"/>
    <property type="match status" value="1"/>
</dbReference>
<dbReference type="SMART" id="SM00915">
    <property type="entry name" value="Jacalin"/>
    <property type="match status" value="1"/>
</dbReference>
<gene>
    <name evidence="3" type="ORF">KCMC57_16060</name>
</gene>
<name>A0AB33JQZ6_9ACTN</name>
<evidence type="ECO:0000313" key="3">
    <source>
        <dbReference type="EMBL" id="BFP45238.1"/>
    </source>
</evidence>
<dbReference type="PROSITE" id="PS51752">
    <property type="entry name" value="JACALIN_LECTIN"/>
    <property type="match status" value="1"/>
</dbReference>
<dbReference type="GO" id="GO:0016791">
    <property type="term" value="F:phosphatase activity"/>
    <property type="evidence" value="ECO:0007669"/>
    <property type="project" value="InterPro"/>
</dbReference>
<feature type="domain" description="Jacalin-type lectin" evidence="2">
    <location>
        <begin position="320"/>
        <end position="459"/>
    </location>
</feature>
<accession>A0AB33JQZ6</accession>
<dbReference type="RefSeq" id="WP_407987759.1">
    <property type="nucleotide sequence ID" value="NZ_AP035881.2"/>
</dbReference>
<dbReference type="GO" id="GO:0005737">
    <property type="term" value="C:cytoplasm"/>
    <property type="evidence" value="ECO:0007669"/>
    <property type="project" value="TreeGrafter"/>
</dbReference>
<feature type="signal peptide" evidence="1">
    <location>
        <begin position="1"/>
        <end position="28"/>
    </location>
</feature>
<evidence type="ECO:0000259" key="2">
    <source>
        <dbReference type="PROSITE" id="PS51752"/>
    </source>
</evidence>
<dbReference type="Gene3D" id="2.100.10.30">
    <property type="entry name" value="Jacalin-like lectin domain"/>
    <property type="match status" value="1"/>
</dbReference>
<dbReference type="SUPFAM" id="SSF51101">
    <property type="entry name" value="Mannose-binding lectins"/>
    <property type="match status" value="1"/>
</dbReference>
<dbReference type="InterPro" id="IPR036404">
    <property type="entry name" value="Jacalin-like_lectin_dom_sf"/>
</dbReference>
<dbReference type="SUPFAM" id="SSF56219">
    <property type="entry name" value="DNase I-like"/>
    <property type="match status" value="1"/>
</dbReference>
<reference evidence="3" key="1">
    <citation type="submission" date="2024-07" db="EMBL/GenBank/DDBJ databases">
        <title>Complete genome sequences of cellulolytic bacteria, Kitasatospora sp. CMC57 and Streptomyces sp. CMC78, isolated from Japanese agricultural soil.</title>
        <authorList>
            <person name="Hashimoto T."/>
            <person name="Ito M."/>
            <person name="Iwamoto M."/>
            <person name="Fukahori D."/>
            <person name="Shoda T."/>
            <person name="Sakoda M."/>
            <person name="Morohoshi T."/>
            <person name="Mitsuboshi M."/>
            <person name="Nishizawa T."/>
        </authorList>
    </citation>
    <scope>NUCLEOTIDE SEQUENCE</scope>
    <source>
        <strain evidence="3">CMC57</strain>
    </source>
</reference>
<dbReference type="InterPro" id="IPR000300">
    <property type="entry name" value="IPPc"/>
</dbReference>
<keyword evidence="1" id="KW-0732">Signal</keyword>
<dbReference type="GO" id="GO:0046856">
    <property type="term" value="P:phosphatidylinositol dephosphorylation"/>
    <property type="evidence" value="ECO:0007669"/>
    <property type="project" value="InterPro"/>
</dbReference>
<dbReference type="PANTHER" id="PTHR16320">
    <property type="entry name" value="SPHINGOMYELINASE FAMILY MEMBER"/>
    <property type="match status" value="1"/>
</dbReference>
<proteinExistence type="predicted"/>